<sequence>MSVGGYEIFHFVTDALLFVTLVASICFTICAMVRLHRRRDPARRVFSWVKIAWLMCTIAVFTSLLEIATATVTSRFYQNSLYFVNGDDSVDLVARLSSGASALAVLFNVFAEVLIYLTLASMIRCIRLVSPKDEKRVRLHKWSRYATYGISFTITILSLAVFSVALYYVVLTEISATSSGIAWDRLYNNYMTSAAFMSIICLSTLAALAVAMLIRACVLKRKLRAIKSLRKPLRYLIACCSLWVLRAVFDIYAVVFDVVVPGFFLAPTLNTSSFNEVLSVVFKTWPVFIILVVLYYLGLDKKTGLSSTVSPLLTQDVESQAASSEFLSSEQPTVTPMTERDNAPVLTPLTQQAESLFAWDGDVDAPPEYSPPADQQVGVSAPSSTLAPIIRRPLPPSAAHLAEGAGRQSDEVSDAFADPYEDSMQRPTAASIDSARQLQPVATRSSSEENDLHLTTTHATDDDSLGLYHQADGRAPEAESSRPLPSHDEAMGLYHQADGRPPRSSPIDSETLPSHEETMGLYHQADGRPPGTSAAVLPDETNVALFQPSLDGPAAMATPPSHDEAMGLYHQADGRVPESEVVPYPEKDKKEKR</sequence>
<keyword evidence="2" id="KW-1185">Reference proteome</keyword>
<gene>
    <name evidence="1" type="ORF">NLG97_g5116</name>
</gene>
<reference evidence="1" key="1">
    <citation type="submission" date="2022-07" db="EMBL/GenBank/DDBJ databases">
        <title>Genome Sequence of Lecanicillium saksenae.</title>
        <authorList>
            <person name="Buettner E."/>
        </authorList>
    </citation>
    <scope>NUCLEOTIDE SEQUENCE</scope>
    <source>
        <strain evidence="1">VT-O1</strain>
    </source>
</reference>
<evidence type="ECO:0000313" key="1">
    <source>
        <dbReference type="EMBL" id="KAJ3492837.1"/>
    </source>
</evidence>
<organism evidence="1 2">
    <name type="scientific">Lecanicillium saksenae</name>
    <dbReference type="NCBI Taxonomy" id="468837"/>
    <lineage>
        <taxon>Eukaryota</taxon>
        <taxon>Fungi</taxon>
        <taxon>Dikarya</taxon>
        <taxon>Ascomycota</taxon>
        <taxon>Pezizomycotina</taxon>
        <taxon>Sordariomycetes</taxon>
        <taxon>Hypocreomycetidae</taxon>
        <taxon>Hypocreales</taxon>
        <taxon>Cordycipitaceae</taxon>
        <taxon>Lecanicillium</taxon>
    </lineage>
</organism>
<evidence type="ECO:0000313" key="2">
    <source>
        <dbReference type="Proteomes" id="UP001148737"/>
    </source>
</evidence>
<accession>A0ACC1QX75</accession>
<name>A0ACC1QX75_9HYPO</name>
<comment type="caution">
    <text evidence="1">The sequence shown here is derived from an EMBL/GenBank/DDBJ whole genome shotgun (WGS) entry which is preliminary data.</text>
</comment>
<dbReference type="EMBL" id="JANAKD010000553">
    <property type="protein sequence ID" value="KAJ3492837.1"/>
    <property type="molecule type" value="Genomic_DNA"/>
</dbReference>
<proteinExistence type="predicted"/>
<dbReference type="Proteomes" id="UP001148737">
    <property type="component" value="Unassembled WGS sequence"/>
</dbReference>
<protein>
    <submittedName>
        <fullName evidence="1">Uncharacterized protein</fullName>
    </submittedName>
</protein>